<protein>
    <submittedName>
        <fullName evidence="2">Uncharacterized protein</fullName>
    </submittedName>
</protein>
<sequence>MSLTHNTNEPALTGSTVNLYV</sequence>
<dbReference type="EMBL" id="GBXM01094599">
    <property type="protein sequence ID" value="JAH13978.1"/>
    <property type="molecule type" value="Transcribed_RNA"/>
</dbReference>
<evidence type="ECO:0000313" key="2">
    <source>
        <dbReference type="EMBL" id="JAH13978.1"/>
    </source>
</evidence>
<reference evidence="2" key="1">
    <citation type="submission" date="2014-11" db="EMBL/GenBank/DDBJ databases">
        <authorList>
            <person name="Amaro Gonzalez C."/>
        </authorList>
    </citation>
    <scope>NUCLEOTIDE SEQUENCE</scope>
</reference>
<feature type="region of interest" description="Disordered" evidence="1">
    <location>
        <begin position="1"/>
        <end position="21"/>
    </location>
</feature>
<accession>A0A0E9QCZ5</accession>
<dbReference type="AlphaFoldDB" id="A0A0E9QCZ5"/>
<proteinExistence type="predicted"/>
<evidence type="ECO:0000256" key="1">
    <source>
        <dbReference type="SAM" id="MobiDB-lite"/>
    </source>
</evidence>
<reference evidence="2" key="2">
    <citation type="journal article" date="2015" name="Fish Shellfish Immunol.">
        <title>Early steps in the European eel (Anguilla anguilla)-Vibrio vulnificus interaction in the gills: Role of the RtxA13 toxin.</title>
        <authorList>
            <person name="Callol A."/>
            <person name="Pajuelo D."/>
            <person name="Ebbesson L."/>
            <person name="Teles M."/>
            <person name="MacKenzie S."/>
            <person name="Amaro C."/>
        </authorList>
    </citation>
    <scope>NUCLEOTIDE SEQUENCE</scope>
</reference>
<name>A0A0E9QCZ5_ANGAN</name>
<organism evidence="2">
    <name type="scientific">Anguilla anguilla</name>
    <name type="common">European freshwater eel</name>
    <name type="synonym">Muraena anguilla</name>
    <dbReference type="NCBI Taxonomy" id="7936"/>
    <lineage>
        <taxon>Eukaryota</taxon>
        <taxon>Metazoa</taxon>
        <taxon>Chordata</taxon>
        <taxon>Craniata</taxon>
        <taxon>Vertebrata</taxon>
        <taxon>Euteleostomi</taxon>
        <taxon>Actinopterygii</taxon>
        <taxon>Neopterygii</taxon>
        <taxon>Teleostei</taxon>
        <taxon>Anguilliformes</taxon>
        <taxon>Anguillidae</taxon>
        <taxon>Anguilla</taxon>
    </lineage>
</organism>